<comment type="caution">
    <text evidence="2">The sequence shown here is derived from an EMBL/GenBank/DDBJ whole genome shotgun (WGS) entry which is preliminary data.</text>
</comment>
<dbReference type="Proteomes" id="UP000176603">
    <property type="component" value="Unassembled WGS sequence"/>
</dbReference>
<dbReference type="InterPro" id="IPR036165">
    <property type="entry name" value="YefM-like_sf"/>
</dbReference>
<evidence type="ECO:0008006" key="4">
    <source>
        <dbReference type="Google" id="ProtNLM"/>
    </source>
</evidence>
<name>A0A1F7UJJ3_9BACT</name>
<dbReference type="AlphaFoldDB" id="A0A1F7UJJ3"/>
<dbReference type="EMBL" id="MGEH01000031">
    <property type="protein sequence ID" value="OGL78453.1"/>
    <property type="molecule type" value="Genomic_DNA"/>
</dbReference>
<protein>
    <recommendedName>
        <fullName evidence="4">Antitoxin</fullName>
    </recommendedName>
</protein>
<evidence type="ECO:0000313" key="2">
    <source>
        <dbReference type="EMBL" id="OGL78453.1"/>
    </source>
</evidence>
<sequence length="74" mass="8571">MDNLIGVKELRENFGNYEKLVKAGRSFIVMKRSRPIFTINPVDDGGWETVIDFMTFKKKGIPIDELITRLKRLA</sequence>
<accession>A0A1F7UJJ3</accession>
<proteinExistence type="inferred from homology"/>
<organism evidence="2 3">
    <name type="scientific">Candidatus Uhrbacteria bacterium RIFCSPHIGHO2_12_FULL_60_25</name>
    <dbReference type="NCBI Taxonomy" id="1802399"/>
    <lineage>
        <taxon>Bacteria</taxon>
        <taxon>Candidatus Uhriibacteriota</taxon>
    </lineage>
</organism>
<evidence type="ECO:0000313" key="3">
    <source>
        <dbReference type="Proteomes" id="UP000176603"/>
    </source>
</evidence>
<evidence type="ECO:0000256" key="1">
    <source>
        <dbReference type="ARBA" id="ARBA00009981"/>
    </source>
</evidence>
<comment type="similarity">
    <text evidence="1">Belongs to the phD/YefM antitoxin family.</text>
</comment>
<dbReference type="SUPFAM" id="SSF143120">
    <property type="entry name" value="YefM-like"/>
    <property type="match status" value="1"/>
</dbReference>
<dbReference type="STRING" id="1802399.A3E39_03185"/>
<reference evidence="2 3" key="1">
    <citation type="journal article" date="2016" name="Nat. Commun.">
        <title>Thousands of microbial genomes shed light on interconnected biogeochemical processes in an aquifer system.</title>
        <authorList>
            <person name="Anantharaman K."/>
            <person name="Brown C.T."/>
            <person name="Hug L.A."/>
            <person name="Sharon I."/>
            <person name="Castelle C.J."/>
            <person name="Probst A.J."/>
            <person name="Thomas B.C."/>
            <person name="Singh A."/>
            <person name="Wilkins M.J."/>
            <person name="Karaoz U."/>
            <person name="Brodie E.L."/>
            <person name="Williams K.H."/>
            <person name="Hubbard S.S."/>
            <person name="Banfield J.F."/>
        </authorList>
    </citation>
    <scope>NUCLEOTIDE SEQUENCE [LARGE SCALE GENOMIC DNA]</scope>
</reference>
<gene>
    <name evidence="2" type="ORF">A3E39_03185</name>
</gene>